<evidence type="ECO:0000313" key="19">
    <source>
        <dbReference type="Proteomes" id="UP000247978"/>
    </source>
</evidence>
<keyword evidence="14 15" id="KW-0472">Membrane</keyword>
<protein>
    <recommendedName>
        <fullName evidence="4">histidine kinase</fullName>
        <ecNumber evidence="4">2.7.13.3</ecNumber>
    </recommendedName>
</protein>
<evidence type="ECO:0000256" key="1">
    <source>
        <dbReference type="ARBA" id="ARBA00000085"/>
    </source>
</evidence>
<dbReference type="CDD" id="cd06225">
    <property type="entry name" value="HAMP"/>
    <property type="match status" value="1"/>
</dbReference>
<dbReference type="InterPro" id="IPR035965">
    <property type="entry name" value="PAS-like_dom_sf"/>
</dbReference>
<keyword evidence="11" id="KW-0067">ATP-binding</keyword>
<dbReference type="GO" id="GO:0007234">
    <property type="term" value="P:osmosensory signaling via phosphorelay pathway"/>
    <property type="evidence" value="ECO:0007669"/>
    <property type="project" value="TreeGrafter"/>
</dbReference>
<evidence type="ECO:0000256" key="3">
    <source>
        <dbReference type="ARBA" id="ARBA00004651"/>
    </source>
</evidence>
<dbReference type="Pfam" id="PF00512">
    <property type="entry name" value="HisKA"/>
    <property type="match status" value="1"/>
</dbReference>
<name>A0A2V3W346_9BACI</name>
<evidence type="ECO:0000256" key="4">
    <source>
        <dbReference type="ARBA" id="ARBA00012438"/>
    </source>
</evidence>
<dbReference type="Proteomes" id="UP000247978">
    <property type="component" value="Unassembled WGS sequence"/>
</dbReference>
<dbReference type="PANTHER" id="PTHR42878">
    <property type="entry name" value="TWO-COMPONENT HISTIDINE KINASE"/>
    <property type="match status" value="1"/>
</dbReference>
<evidence type="ECO:0000256" key="9">
    <source>
        <dbReference type="ARBA" id="ARBA00022741"/>
    </source>
</evidence>
<evidence type="ECO:0000256" key="14">
    <source>
        <dbReference type="ARBA" id="ARBA00023136"/>
    </source>
</evidence>
<dbReference type="GO" id="GO:0000156">
    <property type="term" value="F:phosphorelay response regulator activity"/>
    <property type="evidence" value="ECO:0007669"/>
    <property type="project" value="TreeGrafter"/>
</dbReference>
<dbReference type="InterPro" id="IPR005467">
    <property type="entry name" value="His_kinase_dom"/>
</dbReference>
<dbReference type="Pfam" id="PF18698">
    <property type="entry name" value="HisK_sensor"/>
    <property type="match status" value="1"/>
</dbReference>
<comment type="subcellular location">
    <subcellularLocation>
        <location evidence="3">Cell membrane</location>
        <topology evidence="3">Multi-pass membrane protein</topology>
    </subcellularLocation>
    <subcellularLocation>
        <location evidence="2">Membrane raft</location>
        <topology evidence="2">Multi-pass membrane protein</topology>
    </subcellularLocation>
</comment>
<dbReference type="SMART" id="SM00388">
    <property type="entry name" value="HisKA"/>
    <property type="match status" value="1"/>
</dbReference>
<dbReference type="InterPro" id="IPR004358">
    <property type="entry name" value="Sig_transdc_His_kin-like_C"/>
</dbReference>
<organism evidence="18 19">
    <name type="scientific">Pseudogracilibacillus auburnensis</name>
    <dbReference type="NCBI Taxonomy" id="1494959"/>
    <lineage>
        <taxon>Bacteria</taxon>
        <taxon>Bacillati</taxon>
        <taxon>Bacillota</taxon>
        <taxon>Bacilli</taxon>
        <taxon>Bacillales</taxon>
        <taxon>Bacillaceae</taxon>
        <taxon>Pseudogracilibacillus</taxon>
    </lineage>
</organism>
<feature type="domain" description="HAMP" evidence="17">
    <location>
        <begin position="189"/>
        <end position="241"/>
    </location>
</feature>
<dbReference type="OrthoDB" id="9790411at2"/>
<dbReference type="SUPFAM" id="SSF158472">
    <property type="entry name" value="HAMP domain-like"/>
    <property type="match status" value="1"/>
</dbReference>
<dbReference type="Gene3D" id="3.30.565.10">
    <property type="entry name" value="Histidine kinase-like ATPase, C-terminal domain"/>
    <property type="match status" value="1"/>
</dbReference>
<keyword evidence="13" id="KW-0902">Two-component regulatory system</keyword>
<dbReference type="SMART" id="SM00387">
    <property type="entry name" value="HATPase_c"/>
    <property type="match status" value="1"/>
</dbReference>
<dbReference type="Gene3D" id="3.30.450.20">
    <property type="entry name" value="PAS domain"/>
    <property type="match status" value="1"/>
</dbReference>
<evidence type="ECO:0000256" key="7">
    <source>
        <dbReference type="ARBA" id="ARBA00022679"/>
    </source>
</evidence>
<dbReference type="CDD" id="cd00082">
    <property type="entry name" value="HisKA"/>
    <property type="match status" value="1"/>
</dbReference>
<evidence type="ECO:0000256" key="10">
    <source>
        <dbReference type="ARBA" id="ARBA00022777"/>
    </source>
</evidence>
<dbReference type="Pfam" id="PF02518">
    <property type="entry name" value="HATPase_c"/>
    <property type="match status" value="1"/>
</dbReference>
<evidence type="ECO:0000256" key="11">
    <source>
        <dbReference type="ARBA" id="ARBA00022840"/>
    </source>
</evidence>
<sequence>MFWRSVVGKLAITILLLVSFVLFILTILLLEFFEGFHVQEAEKAMVQTATKISLLVEEHDEIPLIMEMTERVKDPTSRVIIYFADGTMWASNTTNEHLTELGNISPKNNAAFMKVITDREPFNEKITLNDDDTEIMVIGKPLNKKDGAIFVFQSLDVINQTKAETTKIIFVAAAIAIVLTTIFAFFLSTRITAPLIQMREAAIDLAKGEFNTKLPVVSHDEIGELAIAFNRMGRQLNFHINALRQEKEQLTSIVNSMADGVITFTREGHIIVINPPAEQFIQDWNFENNIRFDEYENQLPDELMQILQQVIKEEKEVLQELNLQGRDWVMIMTPLYDNSYIRGAVAVIRDMTEERQLDKLRKDFISNVSHELRTPIALMQGYSEAIVDDIAESVEDKNELAKIIHEESLRMGRLVNELLDIGRMEAGHIELNLETIEVEQFIQRIYKKFIGMAEENNIELKLTKEMENKLITIDSDRIEQVFTNLIDNALGHTRPSGYVHIFVRSMQDYFYVEVEDNGTGIPEEDLSFIFERFYKADKSRTRTDKKKGTGLGLAIAKHIISAHDGIISVKSRVNEGTTFSFKVPQNQGKLAKNNDN</sequence>
<dbReference type="InterPro" id="IPR036890">
    <property type="entry name" value="HATPase_C_sf"/>
</dbReference>
<evidence type="ECO:0000256" key="5">
    <source>
        <dbReference type="ARBA" id="ARBA00022475"/>
    </source>
</evidence>
<keyword evidence="7" id="KW-0808">Transferase</keyword>
<keyword evidence="10 18" id="KW-0418">Kinase</keyword>
<dbReference type="InterPro" id="IPR050351">
    <property type="entry name" value="BphY/WalK/GraS-like"/>
</dbReference>
<dbReference type="FunFam" id="3.30.565.10:FF:000023">
    <property type="entry name" value="PAS domain-containing sensor histidine kinase"/>
    <property type="match status" value="1"/>
</dbReference>
<dbReference type="SUPFAM" id="SSF55874">
    <property type="entry name" value="ATPase domain of HSP90 chaperone/DNA topoisomerase II/histidine kinase"/>
    <property type="match status" value="1"/>
</dbReference>
<proteinExistence type="predicted"/>
<dbReference type="GO" id="GO:0005886">
    <property type="term" value="C:plasma membrane"/>
    <property type="evidence" value="ECO:0007669"/>
    <property type="project" value="UniProtKB-SubCell"/>
</dbReference>
<keyword evidence="5" id="KW-1003">Cell membrane</keyword>
<evidence type="ECO:0000256" key="6">
    <source>
        <dbReference type="ARBA" id="ARBA00022553"/>
    </source>
</evidence>
<dbReference type="Pfam" id="PF00672">
    <property type="entry name" value="HAMP"/>
    <property type="match status" value="1"/>
</dbReference>
<keyword evidence="9" id="KW-0547">Nucleotide-binding</keyword>
<dbReference type="Gene3D" id="6.10.340.10">
    <property type="match status" value="1"/>
</dbReference>
<dbReference type="Gene3D" id="1.10.287.130">
    <property type="match status" value="1"/>
</dbReference>
<evidence type="ECO:0000256" key="8">
    <source>
        <dbReference type="ARBA" id="ARBA00022692"/>
    </source>
</evidence>
<dbReference type="EC" id="2.7.13.3" evidence="4"/>
<dbReference type="InterPro" id="IPR041328">
    <property type="entry name" value="HisK_sensor"/>
</dbReference>
<dbReference type="GO" id="GO:0030295">
    <property type="term" value="F:protein kinase activator activity"/>
    <property type="evidence" value="ECO:0007669"/>
    <property type="project" value="TreeGrafter"/>
</dbReference>
<keyword evidence="6" id="KW-0597">Phosphoprotein</keyword>
<feature type="transmembrane region" description="Helical" evidence="15">
    <location>
        <begin position="168"/>
        <end position="187"/>
    </location>
</feature>
<dbReference type="InterPro" id="IPR003660">
    <property type="entry name" value="HAMP_dom"/>
</dbReference>
<dbReference type="PANTHER" id="PTHR42878:SF3">
    <property type="entry name" value="HISTIDINE PROTEIN KINASE SAES"/>
    <property type="match status" value="1"/>
</dbReference>
<dbReference type="GO" id="GO:0045121">
    <property type="term" value="C:membrane raft"/>
    <property type="evidence" value="ECO:0007669"/>
    <property type="project" value="UniProtKB-SubCell"/>
</dbReference>
<evidence type="ECO:0000259" key="17">
    <source>
        <dbReference type="PROSITE" id="PS50885"/>
    </source>
</evidence>
<keyword evidence="19" id="KW-1185">Reference proteome</keyword>
<evidence type="ECO:0000259" key="16">
    <source>
        <dbReference type="PROSITE" id="PS50109"/>
    </source>
</evidence>
<dbReference type="PROSITE" id="PS50109">
    <property type="entry name" value="HIS_KIN"/>
    <property type="match status" value="1"/>
</dbReference>
<dbReference type="InterPro" id="IPR003661">
    <property type="entry name" value="HisK_dim/P_dom"/>
</dbReference>
<dbReference type="GO" id="GO:0000155">
    <property type="term" value="F:phosphorelay sensor kinase activity"/>
    <property type="evidence" value="ECO:0007669"/>
    <property type="project" value="InterPro"/>
</dbReference>
<dbReference type="SUPFAM" id="SSF47384">
    <property type="entry name" value="Homodimeric domain of signal transducing histidine kinase"/>
    <property type="match status" value="1"/>
</dbReference>
<dbReference type="SUPFAM" id="SSF55785">
    <property type="entry name" value="PYP-like sensor domain (PAS domain)"/>
    <property type="match status" value="1"/>
</dbReference>
<reference evidence="18 19" key="1">
    <citation type="submission" date="2018-05" db="EMBL/GenBank/DDBJ databases">
        <title>Genomic Encyclopedia of Type Strains, Phase IV (KMG-IV): sequencing the most valuable type-strain genomes for metagenomic binning, comparative biology and taxonomic classification.</title>
        <authorList>
            <person name="Goeker M."/>
        </authorList>
    </citation>
    <scope>NUCLEOTIDE SEQUENCE [LARGE SCALE GENOMIC DNA]</scope>
    <source>
        <strain evidence="18 19">DSM 28556</strain>
    </source>
</reference>
<dbReference type="AlphaFoldDB" id="A0A2V3W346"/>
<gene>
    <name evidence="18" type="ORF">DFR56_103222</name>
</gene>
<evidence type="ECO:0000256" key="2">
    <source>
        <dbReference type="ARBA" id="ARBA00004314"/>
    </source>
</evidence>
<dbReference type="CDD" id="cd00075">
    <property type="entry name" value="HATPase"/>
    <property type="match status" value="1"/>
</dbReference>
<evidence type="ECO:0000256" key="12">
    <source>
        <dbReference type="ARBA" id="ARBA00022989"/>
    </source>
</evidence>
<accession>A0A2V3W346</accession>
<dbReference type="PRINTS" id="PR00344">
    <property type="entry name" value="BCTRLSENSOR"/>
</dbReference>
<evidence type="ECO:0000256" key="15">
    <source>
        <dbReference type="SAM" id="Phobius"/>
    </source>
</evidence>
<evidence type="ECO:0000256" key="13">
    <source>
        <dbReference type="ARBA" id="ARBA00023012"/>
    </source>
</evidence>
<comment type="caution">
    <text evidence="18">The sequence shown here is derived from an EMBL/GenBank/DDBJ whole genome shotgun (WGS) entry which is preliminary data.</text>
</comment>
<dbReference type="InterPro" id="IPR003594">
    <property type="entry name" value="HATPase_dom"/>
</dbReference>
<dbReference type="GO" id="GO:0005524">
    <property type="term" value="F:ATP binding"/>
    <property type="evidence" value="ECO:0007669"/>
    <property type="project" value="UniProtKB-KW"/>
</dbReference>
<dbReference type="EMBL" id="QJJQ01000003">
    <property type="protein sequence ID" value="PXW88717.1"/>
    <property type="molecule type" value="Genomic_DNA"/>
</dbReference>
<keyword evidence="8 15" id="KW-0812">Transmembrane</keyword>
<dbReference type="SMART" id="SM00091">
    <property type="entry name" value="PAS"/>
    <property type="match status" value="1"/>
</dbReference>
<dbReference type="InterPro" id="IPR036097">
    <property type="entry name" value="HisK_dim/P_sf"/>
</dbReference>
<dbReference type="PROSITE" id="PS50885">
    <property type="entry name" value="HAMP"/>
    <property type="match status" value="1"/>
</dbReference>
<dbReference type="SMART" id="SM00304">
    <property type="entry name" value="HAMP"/>
    <property type="match status" value="1"/>
</dbReference>
<evidence type="ECO:0000313" key="18">
    <source>
        <dbReference type="EMBL" id="PXW88717.1"/>
    </source>
</evidence>
<feature type="transmembrane region" description="Helical" evidence="15">
    <location>
        <begin position="12"/>
        <end position="33"/>
    </location>
</feature>
<feature type="domain" description="Histidine kinase" evidence="16">
    <location>
        <begin position="367"/>
        <end position="587"/>
    </location>
</feature>
<keyword evidence="12 15" id="KW-1133">Transmembrane helix</keyword>
<comment type="catalytic activity">
    <reaction evidence="1">
        <text>ATP + protein L-histidine = ADP + protein N-phospho-L-histidine.</text>
        <dbReference type="EC" id="2.7.13.3"/>
    </reaction>
</comment>
<dbReference type="InterPro" id="IPR000014">
    <property type="entry name" value="PAS"/>
</dbReference>
<dbReference type="RefSeq" id="WP_110394546.1">
    <property type="nucleotide sequence ID" value="NZ_JADIJL010000009.1"/>
</dbReference>
<dbReference type="FunFam" id="1.10.287.130:FF:000001">
    <property type="entry name" value="Two-component sensor histidine kinase"/>
    <property type="match status" value="1"/>
</dbReference>